<dbReference type="Pfam" id="PF00079">
    <property type="entry name" value="Serpin"/>
    <property type="match status" value="2"/>
</dbReference>
<evidence type="ECO:0000256" key="4">
    <source>
        <dbReference type="SAM" id="SignalP"/>
    </source>
</evidence>
<keyword evidence="4" id="KW-0732">Signal</keyword>
<dbReference type="EMBL" id="CH902620">
    <property type="protein sequence ID" value="EDV32507.2"/>
    <property type="molecule type" value="Genomic_DNA"/>
</dbReference>
<dbReference type="FunCoup" id="B3MKC3">
    <property type="interactions" value="33"/>
</dbReference>
<feature type="signal peptide" evidence="4">
    <location>
        <begin position="1"/>
        <end position="24"/>
    </location>
</feature>
<dbReference type="SMART" id="SM00093">
    <property type="entry name" value="SERPIN"/>
    <property type="match status" value="2"/>
</dbReference>
<feature type="domain" description="Serpin" evidence="5">
    <location>
        <begin position="316"/>
        <end position="665"/>
    </location>
</feature>
<evidence type="ECO:0000313" key="7">
    <source>
        <dbReference type="Proteomes" id="UP000007801"/>
    </source>
</evidence>
<evidence type="ECO:0000259" key="5">
    <source>
        <dbReference type="SMART" id="SM00093"/>
    </source>
</evidence>
<keyword evidence="7" id="KW-1185">Reference proteome</keyword>
<dbReference type="MEROPS" id="I04.038"/>
<dbReference type="Gene3D" id="3.30.497.10">
    <property type="entry name" value="Antithrombin, subunit I, domain 2"/>
    <property type="match status" value="2"/>
</dbReference>
<dbReference type="HOGENOM" id="CLU_023330_0_2_1"/>
<dbReference type="PANTHER" id="PTHR11461:SF372">
    <property type="entry name" value="ACCESSORY GLAND PROTEIN ACP76A-RELATED"/>
    <property type="match status" value="1"/>
</dbReference>
<evidence type="ECO:0000313" key="6">
    <source>
        <dbReference type="EMBL" id="EDV32507.2"/>
    </source>
</evidence>
<dbReference type="GO" id="GO:0005615">
    <property type="term" value="C:extracellular space"/>
    <property type="evidence" value="ECO:0007669"/>
    <property type="project" value="InterPro"/>
</dbReference>
<dbReference type="SUPFAM" id="SSF56574">
    <property type="entry name" value="Serpins"/>
    <property type="match status" value="2"/>
</dbReference>
<name>B3MKC3_DROAN</name>
<evidence type="ECO:0000256" key="1">
    <source>
        <dbReference type="ARBA" id="ARBA00022690"/>
    </source>
</evidence>
<evidence type="ECO:0000256" key="3">
    <source>
        <dbReference type="RuleBase" id="RU000411"/>
    </source>
</evidence>
<dbReference type="Gene3D" id="2.30.39.10">
    <property type="entry name" value="Alpha-1-antitrypsin, domain 1"/>
    <property type="match status" value="2"/>
</dbReference>
<dbReference type="eggNOG" id="KOG2392">
    <property type="taxonomic scope" value="Eukaryota"/>
</dbReference>
<dbReference type="InterPro" id="IPR042178">
    <property type="entry name" value="Serpin_sf_1"/>
</dbReference>
<dbReference type="OrthoDB" id="671595at2759"/>
<dbReference type="CDD" id="cd19954">
    <property type="entry name" value="serpin42Dd-like_insects"/>
    <property type="match status" value="1"/>
</dbReference>
<feature type="domain" description="Serpin" evidence="5">
    <location>
        <begin position="2"/>
        <end position="314"/>
    </location>
</feature>
<protein>
    <recommendedName>
        <fullName evidence="5">Serpin domain-containing protein</fullName>
    </recommendedName>
</protein>
<dbReference type="InParanoid" id="B3MKC3"/>
<keyword evidence="1" id="KW-0646">Protease inhibitor</keyword>
<dbReference type="InterPro" id="IPR000215">
    <property type="entry name" value="Serpin_fam"/>
</dbReference>
<dbReference type="PANTHER" id="PTHR11461">
    <property type="entry name" value="SERINE PROTEASE INHIBITOR, SERPIN"/>
    <property type="match status" value="1"/>
</dbReference>
<reference evidence="6 7" key="1">
    <citation type="journal article" date="2007" name="Nature">
        <title>Evolution of genes and genomes on the Drosophila phylogeny.</title>
        <authorList>
            <consortium name="Drosophila 12 Genomes Consortium"/>
            <person name="Clark A.G."/>
            <person name="Eisen M.B."/>
            <person name="Smith D.R."/>
            <person name="Bergman C.M."/>
            <person name="Oliver B."/>
            <person name="Markow T.A."/>
            <person name="Kaufman T.C."/>
            <person name="Kellis M."/>
            <person name="Gelbart W."/>
            <person name="Iyer V.N."/>
            <person name="Pollard D.A."/>
            <person name="Sackton T.B."/>
            <person name="Larracuente A.M."/>
            <person name="Singh N.D."/>
            <person name="Abad J.P."/>
            <person name="Abt D.N."/>
            <person name="Adryan B."/>
            <person name="Aguade M."/>
            <person name="Akashi H."/>
            <person name="Anderson W.W."/>
            <person name="Aquadro C.F."/>
            <person name="Ardell D.H."/>
            <person name="Arguello R."/>
            <person name="Artieri C.G."/>
            <person name="Barbash D.A."/>
            <person name="Barker D."/>
            <person name="Barsanti P."/>
            <person name="Batterham P."/>
            <person name="Batzoglou S."/>
            <person name="Begun D."/>
            <person name="Bhutkar A."/>
            <person name="Blanco E."/>
            <person name="Bosak S.A."/>
            <person name="Bradley R.K."/>
            <person name="Brand A.D."/>
            <person name="Brent M.R."/>
            <person name="Brooks A.N."/>
            <person name="Brown R.H."/>
            <person name="Butlin R.K."/>
            <person name="Caggese C."/>
            <person name="Calvi B.R."/>
            <person name="Bernardo de Carvalho A."/>
            <person name="Caspi A."/>
            <person name="Castrezana S."/>
            <person name="Celniker S.E."/>
            <person name="Chang J.L."/>
            <person name="Chapple C."/>
            <person name="Chatterji S."/>
            <person name="Chinwalla A."/>
            <person name="Civetta A."/>
            <person name="Clifton S.W."/>
            <person name="Comeron J.M."/>
            <person name="Costello J.C."/>
            <person name="Coyne J.A."/>
            <person name="Daub J."/>
            <person name="David R.G."/>
            <person name="Delcher A.L."/>
            <person name="Delehaunty K."/>
            <person name="Do C.B."/>
            <person name="Ebling H."/>
            <person name="Edwards K."/>
            <person name="Eickbush T."/>
            <person name="Evans J.D."/>
            <person name="Filipski A."/>
            <person name="Findeiss S."/>
            <person name="Freyhult E."/>
            <person name="Fulton L."/>
            <person name="Fulton R."/>
            <person name="Garcia A.C."/>
            <person name="Gardiner A."/>
            <person name="Garfield D.A."/>
            <person name="Garvin B.E."/>
            <person name="Gibson G."/>
            <person name="Gilbert D."/>
            <person name="Gnerre S."/>
            <person name="Godfrey J."/>
            <person name="Good R."/>
            <person name="Gotea V."/>
            <person name="Gravely B."/>
            <person name="Greenberg A.J."/>
            <person name="Griffiths-Jones S."/>
            <person name="Gross S."/>
            <person name="Guigo R."/>
            <person name="Gustafson E.A."/>
            <person name="Haerty W."/>
            <person name="Hahn M.W."/>
            <person name="Halligan D.L."/>
            <person name="Halpern A.L."/>
            <person name="Halter G.M."/>
            <person name="Han M.V."/>
            <person name="Heger A."/>
            <person name="Hillier L."/>
            <person name="Hinrichs A.S."/>
            <person name="Holmes I."/>
            <person name="Hoskins R.A."/>
            <person name="Hubisz M.J."/>
            <person name="Hultmark D."/>
            <person name="Huntley M.A."/>
            <person name="Jaffe D.B."/>
            <person name="Jagadeeshan S."/>
            <person name="Jeck W.R."/>
            <person name="Johnson J."/>
            <person name="Jones C.D."/>
            <person name="Jordan W.C."/>
            <person name="Karpen G.H."/>
            <person name="Kataoka E."/>
            <person name="Keightley P.D."/>
            <person name="Kheradpour P."/>
            <person name="Kirkness E.F."/>
            <person name="Koerich L.B."/>
            <person name="Kristiansen K."/>
            <person name="Kudrna D."/>
            <person name="Kulathinal R.J."/>
            <person name="Kumar S."/>
            <person name="Kwok R."/>
            <person name="Lander E."/>
            <person name="Langley C.H."/>
            <person name="Lapoint R."/>
            <person name="Lazzaro B.P."/>
            <person name="Lee S.J."/>
            <person name="Levesque L."/>
            <person name="Li R."/>
            <person name="Lin C.F."/>
            <person name="Lin M.F."/>
            <person name="Lindblad-Toh K."/>
            <person name="Llopart A."/>
            <person name="Long M."/>
            <person name="Low L."/>
            <person name="Lozovsky E."/>
            <person name="Lu J."/>
            <person name="Luo M."/>
            <person name="Machado C.A."/>
            <person name="Makalowski W."/>
            <person name="Marzo M."/>
            <person name="Matsuda M."/>
            <person name="Matzkin L."/>
            <person name="McAllister B."/>
            <person name="McBride C.S."/>
            <person name="McKernan B."/>
            <person name="McKernan K."/>
            <person name="Mendez-Lago M."/>
            <person name="Minx P."/>
            <person name="Mollenhauer M.U."/>
            <person name="Montooth K."/>
            <person name="Mount S.M."/>
            <person name="Mu X."/>
            <person name="Myers E."/>
            <person name="Negre B."/>
            <person name="Newfeld S."/>
            <person name="Nielsen R."/>
            <person name="Noor M.A."/>
            <person name="O'Grady P."/>
            <person name="Pachter L."/>
            <person name="Papaceit M."/>
            <person name="Parisi M.J."/>
            <person name="Parisi M."/>
            <person name="Parts L."/>
            <person name="Pedersen J.S."/>
            <person name="Pesole G."/>
            <person name="Phillippy A.M."/>
            <person name="Ponting C.P."/>
            <person name="Pop M."/>
            <person name="Porcelli D."/>
            <person name="Powell J.R."/>
            <person name="Prohaska S."/>
            <person name="Pruitt K."/>
            <person name="Puig M."/>
            <person name="Quesneville H."/>
            <person name="Ram K.R."/>
            <person name="Rand D."/>
            <person name="Rasmussen M.D."/>
            <person name="Reed L.K."/>
            <person name="Reenan R."/>
            <person name="Reily A."/>
            <person name="Remington K.A."/>
            <person name="Rieger T.T."/>
            <person name="Ritchie M.G."/>
            <person name="Robin C."/>
            <person name="Rogers Y.H."/>
            <person name="Rohde C."/>
            <person name="Rozas J."/>
            <person name="Rubenfield M.J."/>
            <person name="Ruiz A."/>
            <person name="Russo S."/>
            <person name="Salzberg S.L."/>
            <person name="Sanchez-Gracia A."/>
            <person name="Saranga D.J."/>
            <person name="Sato H."/>
            <person name="Schaeffer S.W."/>
            <person name="Schatz M.C."/>
            <person name="Schlenke T."/>
            <person name="Schwartz R."/>
            <person name="Segarra C."/>
            <person name="Singh R.S."/>
            <person name="Sirot L."/>
            <person name="Sirota M."/>
            <person name="Sisneros N.B."/>
            <person name="Smith C.D."/>
            <person name="Smith T.F."/>
            <person name="Spieth J."/>
            <person name="Stage D.E."/>
            <person name="Stark A."/>
            <person name="Stephan W."/>
            <person name="Strausberg R.L."/>
            <person name="Strempel S."/>
            <person name="Sturgill D."/>
            <person name="Sutton G."/>
            <person name="Sutton G.G."/>
            <person name="Tao W."/>
            <person name="Teichmann S."/>
            <person name="Tobari Y.N."/>
            <person name="Tomimura Y."/>
            <person name="Tsolas J.M."/>
            <person name="Valente V.L."/>
            <person name="Venter E."/>
            <person name="Venter J.C."/>
            <person name="Vicario S."/>
            <person name="Vieira F.G."/>
            <person name="Vilella A.J."/>
            <person name="Villasante A."/>
            <person name="Walenz B."/>
            <person name="Wang J."/>
            <person name="Wasserman M."/>
            <person name="Watts T."/>
            <person name="Wilson D."/>
            <person name="Wilson R.K."/>
            <person name="Wing R.A."/>
            <person name="Wolfner M.F."/>
            <person name="Wong A."/>
            <person name="Wong G.K."/>
            <person name="Wu C.I."/>
            <person name="Wu G."/>
            <person name="Yamamoto D."/>
            <person name="Yang H.P."/>
            <person name="Yang S.P."/>
            <person name="Yorke J.A."/>
            <person name="Yoshida K."/>
            <person name="Zdobnov E."/>
            <person name="Zhang P."/>
            <person name="Zhang Y."/>
            <person name="Zimin A.V."/>
            <person name="Baldwin J."/>
            <person name="Abdouelleil A."/>
            <person name="Abdulkadir J."/>
            <person name="Abebe A."/>
            <person name="Abera B."/>
            <person name="Abreu J."/>
            <person name="Acer S.C."/>
            <person name="Aftuck L."/>
            <person name="Alexander A."/>
            <person name="An P."/>
            <person name="Anderson E."/>
            <person name="Anderson S."/>
            <person name="Arachi H."/>
            <person name="Azer M."/>
            <person name="Bachantsang P."/>
            <person name="Barry A."/>
            <person name="Bayul T."/>
            <person name="Berlin A."/>
            <person name="Bessette D."/>
            <person name="Bloom T."/>
            <person name="Blye J."/>
            <person name="Boguslavskiy L."/>
            <person name="Bonnet C."/>
            <person name="Boukhgalter B."/>
            <person name="Bourzgui I."/>
            <person name="Brown A."/>
            <person name="Cahill P."/>
            <person name="Channer S."/>
            <person name="Cheshatsang Y."/>
            <person name="Chuda L."/>
            <person name="Citroen M."/>
            <person name="Collymore A."/>
            <person name="Cooke P."/>
            <person name="Costello M."/>
            <person name="D'Aco K."/>
            <person name="Daza R."/>
            <person name="De Haan G."/>
            <person name="DeGray S."/>
            <person name="DeMaso C."/>
            <person name="Dhargay N."/>
            <person name="Dooley K."/>
            <person name="Dooley E."/>
            <person name="Doricent M."/>
            <person name="Dorje P."/>
            <person name="Dorjee K."/>
            <person name="Dupes A."/>
            <person name="Elong R."/>
            <person name="Falk J."/>
            <person name="Farina A."/>
            <person name="Faro S."/>
            <person name="Ferguson D."/>
            <person name="Fisher S."/>
            <person name="Foley C.D."/>
            <person name="Franke A."/>
            <person name="Friedrich D."/>
            <person name="Gadbois L."/>
            <person name="Gearin G."/>
            <person name="Gearin C.R."/>
            <person name="Giannoukos G."/>
            <person name="Goode T."/>
            <person name="Graham J."/>
            <person name="Grandbois E."/>
            <person name="Grewal S."/>
            <person name="Gyaltsen K."/>
            <person name="Hafez N."/>
            <person name="Hagos B."/>
            <person name="Hall J."/>
            <person name="Henson C."/>
            <person name="Hollinger A."/>
            <person name="Honan T."/>
            <person name="Huard M.D."/>
            <person name="Hughes L."/>
            <person name="Hurhula B."/>
            <person name="Husby M.E."/>
            <person name="Kamat A."/>
            <person name="Kanga B."/>
            <person name="Kashin S."/>
            <person name="Khazanovich D."/>
            <person name="Kisner P."/>
            <person name="Lance K."/>
            <person name="Lara M."/>
            <person name="Lee W."/>
            <person name="Lennon N."/>
            <person name="Letendre F."/>
            <person name="LeVine R."/>
            <person name="Lipovsky A."/>
            <person name="Liu X."/>
            <person name="Liu J."/>
            <person name="Liu S."/>
            <person name="Lokyitsang T."/>
            <person name="Lokyitsang Y."/>
            <person name="Lubonja R."/>
            <person name="Lui A."/>
            <person name="MacDonald P."/>
            <person name="Magnisalis V."/>
            <person name="Maru K."/>
            <person name="Matthews C."/>
            <person name="McCusker W."/>
            <person name="McDonough S."/>
            <person name="Mehta T."/>
            <person name="Meldrim J."/>
            <person name="Meneus L."/>
            <person name="Mihai O."/>
            <person name="Mihalev A."/>
            <person name="Mihova T."/>
            <person name="Mittelman R."/>
            <person name="Mlenga V."/>
            <person name="Montmayeur A."/>
            <person name="Mulrain L."/>
            <person name="Navidi A."/>
            <person name="Naylor J."/>
            <person name="Negash T."/>
            <person name="Nguyen T."/>
            <person name="Nguyen N."/>
            <person name="Nicol R."/>
            <person name="Norbu C."/>
            <person name="Norbu N."/>
            <person name="Novod N."/>
            <person name="O'Neill B."/>
            <person name="Osman S."/>
            <person name="Markiewicz E."/>
            <person name="Oyono O.L."/>
            <person name="Patti C."/>
            <person name="Phunkhang P."/>
            <person name="Pierre F."/>
            <person name="Priest M."/>
            <person name="Raghuraman S."/>
            <person name="Rege F."/>
            <person name="Reyes R."/>
            <person name="Rise C."/>
            <person name="Rogov P."/>
            <person name="Ross K."/>
            <person name="Ryan E."/>
            <person name="Settipalli S."/>
            <person name="Shea T."/>
            <person name="Sherpa N."/>
            <person name="Shi L."/>
            <person name="Shih D."/>
            <person name="Sparrow T."/>
            <person name="Spaulding J."/>
            <person name="Stalker J."/>
            <person name="Stange-Thomann N."/>
            <person name="Stavropoulos S."/>
            <person name="Stone C."/>
            <person name="Strader C."/>
            <person name="Tesfaye S."/>
            <person name="Thomson T."/>
            <person name="Thoulutsang Y."/>
            <person name="Thoulutsang D."/>
            <person name="Topham K."/>
            <person name="Topping I."/>
            <person name="Tsamla T."/>
            <person name="Vassiliev H."/>
            <person name="Vo A."/>
            <person name="Wangchuk T."/>
            <person name="Wangdi T."/>
            <person name="Weiand M."/>
            <person name="Wilkinson J."/>
            <person name="Wilson A."/>
            <person name="Yadav S."/>
            <person name="Young G."/>
            <person name="Yu Q."/>
            <person name="Zembek L."/>
            <person name="Zhong D."/>
            <person name="Zimmer A."/>
            <person name="Zwirko Z."/>
            <person name="Jaffe D.B."/>
            <person name="Alvarez P."/>
            <person name="Brockman W."/>
            <person name="Butler J."/>
            <person name="Chin C."/>
            <person name="Gnerre S."/>
            <person name="Grabherr M."/>
            <person name="Kleber M."/>
            <person name="Mauceli E."/>
            <person name="MacCallum I."/>
        </authorList>
    </citation>
    <scope>NUCLEOTIDE SEQUENCE [LARGE SCALE GENOMIC DNA]</scope>
    <source>
        <strain evidence="7">Tucson 14024-0371.13</strain>
    </source>
</reference>
<dbReference type="Proteomes" id="UP000007801">
    <property type="component" value="Unassembled WGS sequence"/>
</dbReference>
<organism evidence="6 7">
    <name type="scientific">Drosophila ananassae</name>
    <name type="common">Fruit fly</name>
    <dbReference type="NCBI Taxonomy" id="7217"/>
    <lineage>
        <taxon>Eukaryota</taxon>
        <taxon>Metazoa</taxon>
        <taxon>Ecdysozoa</taxon>
        <taxon>Arthropoda</taxon>
        <taxon>Hexapoda</taxon>
        <taxon>Insecta</taxon>
        <taxon>Pterygota</taxon>
        <taxon>Neoptera</taxon>
        <taxon>Endopterygota</taxon>
        <taxon>Diptera</taxon>
        <taxon>Brachycera</taxon>
        <taxon>Muscomorpha</taxon>
        <taxon>Ephydroidea</taxon>
        <taxon>Drosophilidae</taxon>
        <taxon>Drosophila</taxon>
        <taxon>Sophophora</taxon>
    </lineage>
</organism>
<dbReference type="SMR" id="B3MKC3"/>
<keyword evidence="2" id="KW-0722">Serine protease inhibitor</keyword>
<sequence length="665" mass="74655">MVSPLAVELTLGFLLLASFGPTAEEVKSALRVSGNTNEMIAKYVQIMTNLAGFDQSMTFNVANRIYANDRLELSGDSKNETLKMLRTEVEEIDMQESANVASAINKWVKDHTSGMVKDIVSPKRLNRDNSLMAVNGIYFKALWNHPFETKKGKFRLTAKKSKPIQMLKIDGLFKAGYFPTLNAKVIELPYYKSNLSMLIFLPDSIDGLSVLEENIAGLTAPQSYKKVSLELPKFKIQFAKDLVETLKQLSIKVLFTNLSDLRGFFTEKINARVNQFTHKIYMEVTESGEDTKVEMKYLVFVFLAASVSASFTDDYYQILAKEAPDENLISSPLSVEIVMAMLYMGAKGNTAKELQTALKLPEDRNEVANKYREFFTNLEGREKDAILELANRIYVNDQWKLVPAYNKIVADSFKAEAVPINMDKNAAANINSWVSGHTRNKITEIVSPDALDRAITILINAIYFKGQWKYKFEKARTHKQIFYTAKDKKVEVDMMNMESNFMANTFPDLDAKVIELPYRNSSLYMQIFLPNKIDGLSKLESQIGGFNRKLYKQPVILKIPKFKIESTKSLGSLLKQLGIKTMFGMGADLSGLISGRAQVSGGIQKAFVEVNEEGAEAAAVTAVVAVHICANCATPSRMSFIANHPFAYVIRDSETIFFQGHYVQP</sequence>
<dbReference type="AlphaFoldDB" id="B3MKC3"/>
<evidence type="ECO:0000256" key="2">
    <source>
        <dbReference type="ARBA" id="ARBA00022900"/>
    </source>
</evidence>
<comment type="similarity">
    <text evidence="3">Belongs to the serpin family.</text>
</comment>
<dbReference type="InterPro" id="IPR042185">
    <property type="entry name" value="Serpin_sf_2"/>
</dbReference>
<gene>
    <name evidence="6" type="primary">Dana\GF15866</name>
    <name evidence="6" type="synonym">dana_GLEANR_16627</name>
    <name evidence="6" type="ORF">GF15866</name>
</gene>
<dbReference type="InterPro" id="IPR023796">
    <property type="entry name" value="Serpin_dom"/>
</dbReference>
<dbReference type="GO" id="GO:0004867">
    <property type="term" value="F:serine-type endopeptidase inhibitor activity"/>
    <property type="evidence" value="ECO:0007669"/>
    <property type="project" value="UniProtKB-KW"/>
</dbReference>
<accession>B3MKC3</accession>
<dbReference type="InterPro" id="IPR036186">
    <property type="entry name" value="Serpin_sf"/>
</dbReference>
<feature type="chain" id="PRO_5006454788" description="Serpin domain-containing protein" evidence="4">
    <location>
        <begin position="25"/>
        <end position="665"/>
    </location>
</feature>
<proteinExistence type="inferred from homology"/>